<evidence type="ECO:0000313" key="3">
    <source>
        <dbReference type="Proteomes" id="UP001379533"/>
    </source>
</evidence>
<evidence type="ECO:0000256" key="1">
    <source>
        <dbReference type="SAM" id="MobiDB-lite"/>
    </source>
</evidence>
<proteinExistence type="predicted"/>
<organism evidence="2 3">
    <name type="scientific">Pendulispora brunnea</name>
    <dbReference type="NCBI Taxonomy" id="2905690"/>
    <lineage>
        <taxon>Bacteria</taxon>
        <taxon>Pseudomonadati</taxon>
        <taxon>Myxococcota</taxon>
        <taxon>Myxococcia</taxon>
        <taxon>Myxococcales</taxon>
        <taxon>Sorangiineae</taxon>
        <taxon>Pendulisporaceae</taxon>
        <taxon>Pendulispora</taxon>
    </lineage>
</organism>
<keyword evidence="3" id="KW-1185">Reference proteome</keyword>
<dbReference type="EMBL" id="CP089982">
    <property type="protein sequence ID" value="WXA96883.1"/>
    <property type="molecule type" value="Genomic_DNA"/>
</dbReference>
<dbReference type="Proteomes" id="UP001379533">
    <property type="component" value="Chromosome"/>
</dbReference>
<name>A0ABZ2KDW0_9BACT</name>
<evidence type="ECO:0008006" key="4">
    <source>
        <dbReference type="Google" id="ProtNLM"/>
    </source>
</evidence>
<gene>
    <name evidence="2" type="ORF">LZC95_08540</name>
</gene>
<evidence type="ECO:0000313" key="2">
    <source>
        <dbReference type="EMBL" id="WXA96883.1"/>
    </source>
</evidence>
<feature type="compositionally biased region" description="Gly residues" evidence="1">
    <location>
        <begin position="462"/>
        <end position="471"/>
    </location>
</feature>
<reference evidence="2 3" key="1">
    <citation type="submission" date="2021-12" db="EMBL/GenBank/DDBJ databases">
        <title>Discovery of the Pendulisporaceae a myxobacterial family with distinct sporulation behavior and unique specialized metabolism.</title>
        <authorList>
            <person name="Garcia R."/>
            <person name="Popoff A."/>
            <person name="Bader C.D."/>
            <person name="Loehr J."/>
            <person name="Walesch S."/>
            <person name="Walt C."/>
            <person name="Boldt J."/>
            <person name="Bunk B."/>
            <person name="Haeckl F.J.F.P.J."/>
            <person name="Gunesch A.P."/>
            <person name="Birkelbach J."/>
            <person name="Nuebel U."/>
            <person name="Pietschmann T."/>
            <person name="Bach T."/>
            <person name="Mueller R."/>
        </authorList>
    </citation>
    <scope>NUCLEOTIDE SEQUENCE [LARGE SCALE GENOMIC DNA]</scope>
    <source>
        <strain evidence="2 3">MSr12523</strain>
    </source>
</reference>
<accession>A0ABZ2KDW0</accession>
<feature type="region of interest" description="Disordered" evidence="1">
    <location>
        <begin position="447"/>
        <end position="471"/>
    </location>
</feature>
<sequence>MACSDGGGEADKGSSKSALHAASCPSVQPIPARSLFVTDAAALAKFPFETVMNRIVATGSTTGQTALSVFQQMMDTLNTQAGAKTQGGPHCDDVKVGEQGSINGFPIECPRAEGRFATSNPFAPAPAPDGYEPVGLVNRFDLAPQSGANCGQHRIVYAKRSGKTSFSDRLLFIFEATLPNPNPSAGIAGCLPVAEFWANLSTDDDTNSRATKLADFYFTGLPGFEPVVKASHYGFDGGVDTGQIRANLFSTPAGQPLVQWQLREFRLSQQCTSGDCSLVAKNTFVQVNPFGGLFGGGDSASAAFQNAFLNQVSSLASTNVNTIGMSSNGPDNAGQSNEQDTSNDYLAQAQNNATFKSAITSKLAEINRTDLTADDILNRATTQSCAGCHQVSAGRSVGAGITWPKTLGFVQIGESSQLSPALTETFLPFRAQVLSSFIDSQCSDAGPSLSNDGNNVDPKRTIGGGLVGAAN</sequence>
<dbReference type="RefSeq" id="WP_394847498.1">
    <property type="nucleotide sequence ID" value="NZ_CP089982.1"/>
</dbReference>
<protein>
    <recommendedName>
        <fullName evidence="4">Cytochrome c domain-containing protein</fullName>
    </recommendedName>
</protein>